<name>A0A8E2DM94_9APHY</name>
<sequence length="93" mass="9981">MSEQIAASKITAQAAAQGSALLKLLIFSLALAVVPISSYFLSRDYVWGGNATWAALTAAGSAQLILVAFIVVSVVEDRREQAAKEPKEHKKHR</sequence>
<dbReference type="EMBL" id="KV722399">
    <property type="protein sequence ID" value="OCH90714.1"/>
    <property type="molecule type" value="Genomic_DNA"/>
</dbReference>
<dbReference type="OrthoDB" id="160405at2759"/>
<protein>
    <recommendedName>
        <fullName evidence="9">Vacuolar ATPase assembly integral membrane protein VMA21</fullName>
    </recommendedName>
</protein>
<keyword evidence="4 6" id="KW-0472">Membrane</keyword>
<dbReference type="InterPro" id="IPR019013">
    <property type="entry name" value="Vma21"/>
</dbReference>
<evidence type="ECO:0000256" key="2">
    <source>
        <dbReference type="ARBA" id="ARBA00022824"/>
    </source>
</evidence>
<evidence type="ECO:0000313" key="7">
    <source>
        <dbReference type="EMBL" id="OCH90714.1"/>
    </source>
</evidence>
<gene>
    <name evidence="7" type="ORF">OBBRIDRAFT_582942</name>
</gene>
<organism evidence="7 8">
    <name type="scientific">Obba rivulosa</name>
    <dbReference type="NCBI Taxonomy" id="1052685"/>
    <lineage>
        <taxon>Eukaryota</taxon>
        <taxon>Fungi</taxon>
        <taxon>Dikarya</taxon>
        <taxon>Basidiomycota</taxon>
        <taxon>Agaricomycotina</taxon>
        <taxon>Agaricomycetes</taxon>
        <taxon>Polyporales</taxon>
        <taxon>Gelatoporiaceae</taxon>
        <taxon>Obba</taxon>
    </lineage>
</organism>
<evidence type="ECO:0000313" key="8">
    <source>
        <dbReference type="Proteomes" id="UP000250043"/>
    </source>
</evidence>
<dbReference type="Pfam" id="PF09446">
    <property type="entry name" value="VMA21"/>
    <property type="match status" value="1"/>
</dbReference>
<reference evidence="7 8" key="1">
    <citation type="submission" date="2016-07" db="EMBL/GenBank/DDBJ databases">
        <title>Draft genome of the white-rot fungus Obba rivulosa 3A-2.</title>
        <authorList>
            <consortium name="DOE Joint Genome Institute"/>
            <person name="Miettinen O."/>
            <person name="Riley R."/>
            <person name="Acob R."/>
            <person name="Barry K."/>
            <person name="Cullen D."/>
            <person name="De Vries R."/>
            <person name="Hainaut M."/>
            <person name="Hatakka A."/>
            <person name="Henrissat B."/>
            <person name="Hilden K."/>
            <person name="Kuo R."/>
            <person name="Labutti K."/>
            <person name="Lipzen A."/>
            <person name="Makela M.R."/>
            <person name="Sandor L."/>
            <person name="Spatafora J.W."/>
            <person name="Grigoriev I.V."/>
            <person name="Hibbett D.S."/>
        </authorList>
    </citation>
    <scope>NUCLEOTIDE SEQUENCE [LARGE SCALE GENOMIC DNA]</scope>
    <source>
        <strain evidence="7 8">3A-2</strain>
    </source>
</reference>
<feature type="transmembrane region" description="Helical" evidence="6">
    <location>
        <begin position="21"/>
        <end position="41"/>
    </location>
</feature>
<evidence type="ECO:0000256" key="6">
    <source>
        <dbReference type="SAM" id="Phobius"/>
    </source>
</evidence>
<keyword evidence="5" id="KW-0968">Cytoplasmic vesicle</keyword>
<dbReference type="GO" id="GO:0031410">
    <property type="term" value="C:cytoplasmic vesicle"/>
    <property type="evidence" value="ECO:0007669"/>
    <property type="project" value="UniProtKB-KW"/>
</dbReference>
<accession>A0A8E2DM94</accession>
<evidence type="ECO:0000256" key="1">
    <source>
        <dbReference type="ARBA" id="ARBA00022692"/>
    </source>
</evidence>
<feature type="transmembrane region" description="Helical" evidence="6">
    <location>
        <begin position="53"/>
        <end position="75"/>
    </location>
</feature>
<keyword evidence="2" id="KW-0256">Endoplasmic reticulum</keyword>
<evidence type="ECO:0000256" key="5">
    <source>
        <dbReference type="ARBA" id="ARBA00023329"/>
    </source>
</evidence>
<evidence type="ECO:0000256" key="4">
    <source>
        <dbReference type="ARBA" id="ARBA00023136"/>
    </source>
</evidence>
<dbReference type="GO" id="GO:0070072">
    <property type="term" value="P:vacuolar proton-transporting V-type ATPase complex assembly"/>
    <property type="evidence" value="ECO:0007669"/>
    <property type="project" value="InterPro"/>
</dbReference>
<dbReference type="AlphaFoldDB" id="A0A8E2DM94"/>
<evidence type="ECO:0008006" key="9">
    <source>
        <dbReference type="Google" id="ProtNLM"/>
    </source>
</evidence>
<keyword evidence="8" id="KW-1185">Reference proteome</keyword>
<dbReference type="Proteomes" id="UP000250043">
    <property type="component" value="Unassembled WGS sequence"/>
</dbReference>
<proteinExistence type="predicted"/>
<keyword evidence="3 6" id="KW-1133">Transmembrane helix</keyword>
<keyword evidence="1 6" id="KW-0812">Transmembrane</keyword>
<evidence type="ECO:0000256" key="3">
    <source>
        <dbReference type="ARBA" id="ARBA00022989"/>
    </source>
</evidence>